<gene>
    <name evidence="2" type="primary">TCTE1-L</name>
    <name evidence="2" type="ORF">Hamer_G020278</name>
</gene>
<dbReference type="Proteomes" id="UP000747542">
    <property type="component" value="Unassembled WGS sequence"/>
</dbReference>
<dbReference type="InterPro" id="IPR001611">
    <property type="entry name" value="Leu-rich_rpt"/>
</dbReference>
<sequence length="460" mass="49970">MVEELRVLCLRVITENIDENTQLGRLTRRDLGEVCAVLSVDLPLPVALMLPLDDLYWRRRIQAHYPPPHLAFTAKGRRKGVHQKAARERVVTPQTKSGIGGGDMDGSSLITTTETVSHAHPLPRVTLCAPYIQALHLPSLARAPGSCDGPGVERGTFDHLNLADVITALPHIKDLSVRCQTVEEGGELCWADLGVSVQEAAVLSNAVATNPRITHLKVYESCVDDARADVLVGGLQGHQGLTYLDLSHNQLTCASVPSLIALLKSTRLASLHLQHNNIGEKGARQLGEALAQALHLQALLLDLNPLSRGGEAILEGATKGGRLRVLSLAGCRLRDQCWMPLAAALTSLPELRYVCLAANPFMQEPPAEVVKAAADGARILLTNLDGTTYMMGRVQGGRQLSPSLQALHDQLVVPLTPTAAQKDLEHYLPLHGLHLYPQDFTIEEELRGMFLFTKDPKNIL</sequence>
<dbReference type="PANTHER" id="PTHR24113">
    <property type="entry name" value="RAN GTPASE-ACTIVATING PROTEIN 1"/>
    <property type="match status" value="1"/>
</dbReference>
<dbReference type="PROSITE" id="PS51450">
    <property type="entry name" value="LRR"/>
    <property type="match status" value="1"/>
</dbReference>
<dbReference type="Gene3D" id="3.80.10.10">
    <property type="entry name" value="Ribonuclease Inhibitor"/>
    <property type="match status" value="1"/>
</dbReference>
<dbReference type="SUPFAM" id="SSF52047">
    <property type="entry name" value="RNI-like"/>
    <property type="match status" value="1"/>
</dbReference>
<dbReference type="GO" id="GO:0005096">
    <property type="term" value="F:GTPase activator activity"/>
    <property type="evidence" value="ECO:0007669"/>
    <property type="project" value="InterPro"/>
</dbReference>
<keyword evidence="3" id="KW-1185">Reference proteome</keyword>
<dbReference type="GO" id="GO:0031267">
    <property type="term" value="F:small GTPase binding"/>
    <property type="evidence" value="ECO:0007669"/>
    <property type="project" value="TreeGrafter"/>
</dbReference>
<dbReference type="GO" id="GO:0005829">
    <property type="term" value="C:cytosol"/>
    <property type="evidence" value="ECO:0007669"/>
    <property type="project" value="TreeGrafter"/>
</dbReference>
<feature type="region of interest" description="Disordered" evidence="1">
    <location>
        <begin position="82"/>
        <end position="105"/>
    </location>
</feature>
<dbReference type="EMBL" id="JAHLQT010038254">
    <property type="protein sequence ID" value="KAG7156997.1"/>
    <property type="molecule type" value="Genomic_DNA"/>
</dbReference>
<proteinExistence type="predicted"/>
<comment type="caution">
    <text evidence="2">The sequence shown here is derived from an EMBL/GenBank/DDBJ whole genome shotgun (WGS) entry which is preliminary data.</text>
</comment>
<dbReference type="AlphaFoldDB" id="A0A8J5MMW3"/>
<evidence type="ECO:0000313" key="2">
    <source>
        <dbReference type="EMBL" id="KAG7156997.1"/>
    </source>
</evidence>
<dbReference type="PANTHER" id="PTHR24113:SF15">
    <property type="entry name" value="NACHT DOMAIN-CONTAINING PROTEIN"/>
    <property type="match status" value="1"/>
</dbReference>
<dbReference type="InterPro" id="IPR032675">
    <property type="entry name" value="LRR_dom_sf"/>
</dbReference>
<organism evidence="2 3">
    <name type="scientific">Homarus americanus</name>
    <name type="common">American lobster</name>
    <dbReference type="NCBI Taxonomy" id="6706"/>
    <lineage>
        <taxon>Eukaryota</taxon>
        <taxon>Metazoa</taxon>
        <taxon>Ecdysozoa</taxon>
        <taxon>Arthropoda</taxon>
        <taxon>Crustacea</taxon>
        <taxon>Multicrustacea</taxon>
        <taxon>Malacostraca</taxon>
        <taxon>Eumalacostraca</taxon>
        <taxon>Eucarida</taxon>
        <taxon>Decapoda</taxon>
        <taxon>Pleocyemata</taxon>
        <taxon>Astacidea</taxon>
        <taxon>Nephropoidea</taxon>
        <taxon>Nephropidae</taxon>
        <taxon>Homarus</taxon>
    </lineage>
</organism>
<dbReference type="SMART" id="SM00368">
    <property type="entry name" value="LRR_RI"/>
    <property type="match status" value="3"/>
</dbReference>
<dbReference type="GO" id="GO:0005634">
    <property type="term" value="C:nucleus"/>
    <property type="evidence" value="ECO:0007669"/>
    <property type="project" value="TreeGrafter"/>
</dbReference>
<evidence type="ECO:0000313" key="3">
    <source>
        <dbReference type="Proteomes" id="UP000747542"/>
    </source>
</evidence>
<evidence type="ECO:0000256" key="1">
    <source>
        <dbReference type="SAM" id="MobiDB-lite"/>
    </source>
</evidence>
<dbReference type="InterPro" id="IPR027038">
    <property type="entry name" value="RanGap"/>
</dbReference>
<dbReference type="GO" id="GO:0048471">
    <property type="term" value="C:perinuclear region of cytoplasm"/>
    <property type="evidence" value="ECO:0007669"/>
    <property type="project" value="TreeGrafter"/>
</dbReference>
<accession>A0A8J5MMW3</accession>
<protein>
    <submittedName>
        <fullName evidence="2">Dynein regulatory complex subunit 5-like</fullName>
    </submittedName>
</protein>
<dbReference type="GO" id="GO:0006913">
    <property type="term" value="P:nucleocytoplasmic transport"/>
    <property type="evidence" value="ECO:0007669"/>
    <property type="project" value="TreeGrafter"/>
</dbReference>
<dbReference type="Pfam" id="PF00560">
    <property type="entry name" value="LRR_1"/>
    <property type="match status" value="1"/>
</dbReference>
<name>A0A8J5MMW3_HOMAM</name>
<dbReference type="Pfam" id="PF13516">
    <property type="entry name" value="LRR_6"/>
    <property type="match status" value="1"/>
</dbReference>
<reference evidence="2" key="1">
    <citation type="journal article" date="2021" name="Sci. Adv.">
        <title>The American lobster genome reveals insights on longevity, neural, and immune adaptations.</title>
        <authorList>
            <person name="Polinski J.M."/>
            <person name="Zimin A.V."/>
            <person name="Clark K.F."/>
            <person name="Kohn A.B."/>
            <person name="Sadowski N."/>
            <person name="Timp W."/>
            <person name="Ptitsyn A."/>
            <person name="Khanna P."/>
            <person name="Romanova D.Y."/>
            <person name="Williams P."/>
            <person name="Greenwood S.J."/>
            <person name="Moroz L.L."/>
            <person name="Walt D.R."/>
            <person name="Bodnar A.G."/>
        </authorList>
    </citation>
    <scope>NUCLEOTIDE SEQUENCE</scope>
    <source>
        <strain evidence="2">GMGI-L3</strain>
    </source>
</reference>